<evidence type="ECO:0000313" key="4">
    <source>
        <dbReference type="Proteomes" id="UP000297963"/>
    </source>
</evidence>
<dbReference type="Proteomes" id="UP000297963">
    <property type="component" value="Unassembled WGS sequence"/>
</dbReference>
<organism evidence="2 4">
    <name type="scientific">Cryobacterium levicorallinum</name>
    <dbReference type="NCBI Taxonomy" id="995038"/>
    <lineage>
        <taxon>Bacteria</taxon>
        <taxon>Bacillati</taxon>
        <taxon>Actinomycetota</taxon>
        <taxon>Actinomycetes</taxon>
        <taxon>Micrococcales</taxon>
        <taxon>Microbacteriaceae</taxon>
        <taxon>Cryobacterium</taxon>
    </lineage>
</organism>
<dbReference type="Proteomes" id="UP000199681">
    <property type="component" value="Unassembled WGS sequence"/>
</dbReference>
<dbReference type="RefSeq" id="WP_092447995.1">
    <property type="nucleotide sequence ID" value="NZ_BKAC01000003.1"/>
</dbReference>
<keyword evidence="3" id="KW-1185">Reference proteome</keyword>
<dbReference type="EMBL" id="FOPW01000001">
    <property type="protein sequence ID" value="SFH17013.1"/>
    <property type="molecule type" value="Genomic_DNA"/>
</dbReference>
<evidence type="ECO:0000313" key="3">
    <source>
        <dbReference type="Proteomes" id="UP000199681"/>
    </source>
</evidence>
<reference evidence="2 4" key="2">
    <citation type="submission" date="2019-03" db="EMBL/GenBank/DDBJ databases">
        <title>Genomics of glacier-inhabiting Cryobacterium strains.</title>
        <authorList>
            <person name="Liu Q."/>
            <person name="Xin Y.-H."/>
        </authorList>
    </citation>
    <scope>NUCLEOTIDE SEQUENCE [LARGE SCALE GENOMIC DNA]</scope>
    <source>
        <strain evidence="2 4">Hh34</strain>
    </source>
</reference>
<protein>
    <submittedName>
        <fullName evidence="2">Uncharacterized protein</fullName>
    </submittedName>
</protein>
<reference evidence="1 3" key="1">
    <citation type="submission" date="2016-10" db="EMBL/GenBank/DDBJ databases">
        <authorList>
            <person name="Varghese N."/>
            <person name="Submissions S."/>
        </authorList>
    </citation>
    <scope>NUCLEOTIDE SEQUENCE [LARGE SCALE GENOMIC DNA]</scope>
    <source>
        <strain evidence="1 3">GMCC 1.11211</strain>
    </source>
</reference>
<dbReference type="AlphaFoldDB" id="A0A1I2XU77"/>
<proteinExistence type="predicted"/>
<accession>A0A1I2XU77</accession>
<name>A0A1I2XU77_9MICO</name>
<evidence type="ECO:0000313" key="1">
    <source>
        <dbReference type="EMBL" id="SFH17013.1"/>
    </source>
</evidence>
<dbReference type="STRING" id="995038.SAMN05216274_101162"/>
<gene>
    <name evidence="2" type="ORF">E3O11_08100</name>
    <name evidence="1" type="ORF">SAMN05216274_101162</name>
</gene>
<dbReference type="EMBL" id="SOFE01000014">
    <property type="protein sequence ID" value="TFB85001.1"/>
    <property type="molecule type" value="Genomic_DNA"/>
</dbReference>
<comment type="caution">
    <text evidence="2">The sequence shown here is derived from an EMBL/GenBank/DDBJ whole genome shotgun (WGS) entry which is preliminary data.</text>
</comment>
<evidence type="ECO:0000313" key="2">
    <source>
        <dbReference type="EMBL" id="TFB85001.1"/>
    </source>
</evidence>
<sequence length="93" mass="10755">MDDLAELIASGRTDQLSVFRAQRLRVQALTADVVDLQGRLRRGDESEFWQSAAKRAYRERVAEIVHDLGLVVNFLDEAQDQLRQNIWQLESEQ</sequence>